<feature type="region of interest" description="Disordered" evidence="1">
    <location>
        <begin position="57"/>
        <end position="119"/>
    </location>
</feature>
<keyword evidence="3" id="KW-1185">Reference proteome</keyword>
<evidence type="ECO:0000313" key="2">
    <source>
        <dbReference type="EMBL" id="CAB0039180.1"/>
    </source>
</evidence>
<dbReference type="AlphaFoldDB" id="A0A6H5IP24"/>
<dbReference type="Proteomes" id="UP000479190">
    <property type="component" value="Unassembled WGS sequence"/>
</dbReference>
<feature type="non-terminal residue" evidence="2">
    <location>
        <position position="316"/>
    </location>
</feature>
<organism evidence="2 3">
    <name type="scientific">Trichogramma brassicae</name>
    <dbReference type="NCBI Taxonomy" id="86971"/>
    <lineage>
        <taxon>Eukaryota</taxon>
        <taxon>Metazoa</taxon>
        <taxon>Ecdysozoa</taxon>
        <taxon>Arthropoda</taxon>
        <taxon>Hexapoda</taxon>
        <taxon>Insecta</taxon>
        <taxon>Pterygota</taxon>
        <taxon>Neoptera</taxon>
        <taxon>Endopterygota</taxon>
        <taxon>Hymenoptera</taxon>
        <taxon>Apocrita</taxon>
        <taxon>Proctotrupomorpha</taxon>
        <taxon>Chalcidoidea</taxon>
        <taxon>Trichogrammatidae</taxon>
        <taxon>Trichogramma</taxon>
    </lineage>
</organism>
<evidence type="ECO:0000256" key="1">
    <source>
        <dbReference type="SAM" id="MobiDB-lite"/>
    </source>
</evidence>
<feature type="region of interest" description="Disordered" evidence="1">
    <location>
        <begin position="200"/>
        <end position="256"/>
    </location>
</feature>
<protein>
    <submittedName>
        <fullName evidence="2">Uncharacterized protein</fullName>
    </submittedName>
</protein>
<reference evidence="2 3" key="1">
    <citation type="submission" date="2020-02" db="EMBL/GenBank/DDBJ databases">
        <authorList>
            <person name="Ferguson B K."/>
        </authorList>
    </citation>
    <scope>NUCLEOTIDE SEQUENCE [LARGE SCALE GENOMIC DNA]</scope>
</reference>
<evidence type="ECO:0000313" key="3">
    <source>
        <dbReference type="Proteomes" id="UP000479190"/>
    </source>
</evidence>
<name>A0A6H5IP24_9HYME</name>
<proteinExistence type="predicted"/>
<gene>
    <name evidence="2" type="ORF">TBRA_LOCUS10936</name>
</gene>
<sequence length="316" mass="35227">MELGVPARLRPEPEGRAVVEVFGRTHPSFCEAFDARIGGRDGLGGVRSARQLQLATAGVATTNGRRQKKSFPSASTGQRRWHARQRTPSPGEGRRPERRRRAAVGGGDTGNAGAAGWRPVNRWKNGTARHSRRFFVARLKRKFCCWRRGRRRLRFVAQVRRRRKAHGTICAAVASTSSAGELRGGTAWLGVPAVSPSCNSSACHRRSIPRTGNKQSPSFGRPGSLPKKEQQQHRQLPRRQPQQHKREEVPRGLVRPVLRPGARVLARYRGNTSRTGSNPSAKILEAWSRWAFVPGLDPPRGACFERQDPWTSNRRS</sequence>
<accession>A0A6H5IP24</accession>
<feature type="compositionally biased region" description="Polar residues" evidence="1">
    <location>
        <begin position="57"/>
        <end position="78"/>
    </location>
</feature>
<dbReference type="EMBL" id="CADCXV010000942">
    <property type="protein sequence ID" value="CAB0039180.1"/>
    <property type="molecule type" value="Genomic_DNA"/>
</dbReference>